<dbReference type="EMBL" id="JADBDZ010000001">
    <property type="protein sequence ID" value="MBE1531849.1"/>
    <property type="molecule type" value="Genomic_DNA"/>
</dbReference>
<accession>A0ABR9JMR0</accession>
<proteinExistence type="predicted"/>
<sequence length="423" mass="45430">MTRDRIRDLIPSASVRREAVDDLARRAAAIPADDLVDAVLDAAEPWWRRMGCARALTGRVPDERAAALLALVRDGGAGGEARSAVLAALSEPARPHSDDLLGWLRAQEGREGEVWYGAVAAIPAARGRLGDLSAARSLAALAANPWWHLRRAGEEAVDGLIDRCGLPAVLAELGVDSPAALAARGASAEERLLGLTLQWRAGGDIVASLADGSRMVARTAHDLLADSGEGDGALWEMARRRAPGRLWALAVLHRRGHDVRSAWEEAGSPRVEVPGLPPDVRAAIVRRFAPGERDTDPRWLVEAALLAPEPEPDGRAAAELDRAVRALADAGLEPGEPQEAGRHHGSGHGTYHVVEIDSGRVLVSKLGPYVTSLRDDVRPIMRAAGFTNVHGDLAETVVDGLHVYFFGERDPLRVHDLLFYWQD</sequence>
<dbReference type="Proteomes" id="UP000627838">
    <property type="component" value="Unassembled WGS sequence"/>
</dbReference>
<keyword evidence="2" id="KW-1185">Reference proteome</keyword>
<name>A0ABR9JMR0_9ACTN</name>
<dbReference type="RefSeq" id="WP_192758641.1">
    <property type="nucleotide sequence ID" value="NZ_JADBDZ010000001.1"/>
</dbReference>
<protein>
    <submittedName>
        <fullName evidence="1">Plasmid stabilization system protein ParE</fullName>
    </submittedName>
</protein>
<gene>
    <name evidence="1" type="ORF">H4W34_001682</name>
</gene>
<organism evidence="1 2">
    <name type="scientific">Actinomadura algeriensis</name>
    <dbReference type="NCBI Taxonomy" id="1679523"/>
    <lineage>
        <taxon>Bacteria</taxon>
        <taxon>Bacillati</taxon>
        <taxon>Actinomycetota</taxon>
        <taxon>Actinomycetes</taxon>
        <taxon>Streptosporangiales</taxon>
        <taxon>Thermomonosporaceae</taxon>
        <taxon>Actinomadura</taxon>
    </lineage>
</organism>
<evidence type="ECO:0000313" key="1">
    <source>
        <dbReference type="EMBL" id="MBE1531849.1"/>
    </source>
</evidence>
<reference evidence="1 2" key="1">
    <citation type="submission" date="2020-10" db="EMBL/GenBank/DDBJ databases">
        <title>Sequencing the genomes of 1000 actinobacteria strains.</title>
        <authorList>
            <person name="Klenk H.-P."/>
        </authorList>
    </citation>
    <scope>NUCLEOTIDE SEQUENCE [LARGE SCALE GENOMIC DNA]</scope>
    <source>
        <strain evidence="1 2">DSM 46744</strain>
    </source>
</reference>
<evidence type="ECO:0000313" key="2">
    <source>
        <dbReference type="Proteomes" id="UP000627838"/>
    </source>
</evidence>
<comment type="caution">
    <text evidence="1">The sequence shown here is derived from an EMBL/GenBank/DDBJ whole genome shotgun (WGS) entry which is preliminary data.</text>
</comment>